<feature type="domain" description="NAD-dependent epimerase/dehydratase" evidence="2">
    <location>
        <begin position="3"/>
        <end position="208"/>
    </location>
</feature>
<dbReference type="GO" id="GO:0004029">
    <property type="term" value="F:aldehyde dehydrogenase (NAD+) activity"/>
    <property type="evidence" value="ECO:0007669"/>
    <property type="project" value="TreeGrafter"/>
</dbReference>
<proteinExistence type="predicted"/>
<evidence type="ECO:0000313" key="3">
    <source>
        <dbReference type="EMBL" id="MBB5072771.1"/>
    </source>
</evidence>
<dbReference type="Gene3D" id="3.40.50.720">
    <property type="entry name" value="NAD(P)-binding Rossmann-like Domain"/>
    <property type="match status" value="1"/>
</dbReference>
<dbReference type="SUPFAM" id="SSF51735">
    <property type="entry name" value="NAD(P)-binding Rossmann-fold domains"/>
    <property type="match status" value="1"/>
</dbReference>
<comment type="caution">
    <text evidence="3">The sequence shown here is derived from an EMBL/GenBank/DDBJ whole genome shotgun (WGS) entry which is preliminary data.</text>
</comment>
<dbReference type="InterPro" id="IPR001509">
    <property type="entry name" value="Epimerase_deHydtase"/>
</dbReference>
<reference evidence="3 4" key="1">
    <citation type="submission" date="2020-08" db="EMBL/GenBank/DDBJ databases">
        <title>Sequencing the genomes of 1000 actinobacteria strains.</title>
        <authorList>
            <person name="Klenk H.-P."/>
        </authorList>
    </citation>
    <scope>NUCLEOTIDE SEQUENCE [LARGE SCALE GENOMIC DNA]</scope>
    <source>
        <strain evidence="3 4">DSM 45582</strain>
    </source>
</reference>
<evidence type="ECO:0000259" key="2">
    <source>
        <dbReference type="Pfam" id="PF01370"/>
    </source>
</evidence>
<organism evidence="3 4">
    <name type="scientific">Saccharopolyspora gloriosae</name>
    <dbReference type="NCBI Taxonomy" id="455344"/>
    <lineage>
        <taxon>Bacteria</taxon>
        <taxon>Bacillati</taxon>
        <taxon>Actinomycetota</taxon>
        <taxon>Actinomycetes</taxon>
        <taxon>Pseudonocardiales</taxon>
        <taxon>Pseudonocardiaceae</taxon>
        <taxon>Saccharopolyspora</taxon>
    </lineage>
</organism>
<name>A0A840NNU3_9PSEU</name>
<dbReference type="InterPro" id="IPR051783">
    <property type="entry name" value="NAD(P)-dependent_oxidoreduct"/>
</dbReference>
<feature type="compositionally biased region" description="Pro residues" evidence="1">
    <location>
        <begin position="333"/>
        <end position="343"/>
    </location>
</feature>
<gene>
    <name evidence="3" type="ORF">BJ969_005859</name>
</gene>
<protein>
    <submittedName>
        <fullName evidence="3">Nucleoside-diphosphate-sugar epimerase</fullName>
    </submittedName>
</protein>
<dbReference type="PANTHER" id="PTHR48079">
    <property type="entry name" value="PROTEIN YEEZ"/>
    <property type="match status" value="1"/>
</dbReference>
<evidence type="ECO:0000313" key="4">
    <source>
        <dbReference type="Proteomes" id="UP000580474"/>
    </source>
</evidence>
<dbReference type="EMBL" id="JACHIV010000001">
    <property type="protein sequence ID" value="MBB5072771.1"/>
    <property type="molecule type" value="Genomic_DNA"/>
</dbReference>
<feature type="region of interest" description="Disordered" evidence="1">
    <location>
        <begin position="328"/>
        <end position="347"/>
    </location>
</feature>
<dbReference type="Proteomes" id="UP000580474">
    <property type="component" value="Unassembled WGS sequence"/>
</dbReference>
<dbReference type="GO" id="GO:0005737">
    <property type="term" value="C:cytoplasm"/>
    <property type="evidence" value="ECO:0007669"/>
    <property type="project" value="TreeGrafter"/>
</dbReference>
<dbReference type="InterPro" id="IPR036291">
    <property type="entry name" value="NAD(P)-bd_dom_sf"/>
</dbReference>
<dbReference type="RefSeq" id="WP_343071658.1">
    <property type="nucleotide sequence ID" value="NZ_JACHIV010000001.1"/>
</dbReference>
<dbReference type="PANTHER" id="PTHR48079:SF6">
    <property type="entry name" value="NAD(P)-BINDING DOMAIN-CONTAINING PROTEIN-RELATED"/>
    <property type="match status" value="1"/>
</dbReference>
<evidence type="ECO:0000256" key="1">
    <source>
        <dbReference type="SAM" id="MobiDB-lite"/>
    </source>
</evidence>
<dbReference type="AlphaFoldDB" id="A0A840NNU3"/>
<accession>A0A840NNU3</accession>
<dbReference type="Pfam" id="PF01370">
    <property type="entry name" value="Epimerase"/>
    <property type="match status" value="1"/>
</dbReference>
<keyword evidence="4" id="KW-1185">Reference proteome</keyword>
<sequence>MKMLILGGTLFLSREVAATAVHRGHDVTCAARGTSGTVPAGAALVPVDRDDPGGLRELAGERFDSVVDVATMSLPWVARALAAFGAGTAHWTFVSSINVYTDTETPGRSTDADLLAPLEVVEPGTDPVTAYGGTKVACEDAVRAALGDRAFLVRPGLITGPGDVKDRFGYWVNRISRGGRIPVPPREQPIQHIDVRDLADWIVLAAETGLTGTFDGIAPVTDLGSLLDGIAAAVAPPGTDFVPVDAAALDAAGVARWAGPDSFPLWAPATHHGFVSRDAAPSLAAGLRIRPLGDTARAALETERALGFDRPREAGLSTATEAALLRRRGAGNAPPPPPPPPLTGPDHLSLILPFQVSAVVGRCPVSGEAAEQRPPEQADHRRVLSVLLARTAFSLVAEPLGKKIPQREER</sequence>